<reference evidence="1" key="1">
    <citation type="journal article" date="2014" name="Front. Microbiol.">
        <title>High frequency of phylogenetically diverse reductive dehalogenase-homologous genes in deep subseafloor sedimentary metagenomes.</title>
        <authorList>
            <person name="Kawai M."/>
            <person name="Futagami T."/>
            <person name="Toyoda A."/>
            <person name="Takaki Y."/>
            <person name="Nishi S."/>
            <person name="Hori S."/>
            <person name="Arai W."/>
            <person name="Tsubouchi T."/>
            <person name="Morono Y."/>
            <person name="Uchiyama I."/>
            <person name="Ito T."/>
            <person name="Fujiyama A."/>
            <person name="Inagaki F."/>
            <person name="Takami H."/>
        </authorList>
    </citation>
    <scope>NUCLEOTIDE SEQUENCE</scope>
    <source>
        <strain evidence="1">Expedition CK06-06</strain>
    </source>
</reference>
<organism evidence="1">
    <name type="scientific">marine sediment metagenome</name>
    <dbReference type="NCBI Taxonomy" id="412755"/>
    <lineage>
        <taxon>unclassified sequences</taxon>
        <taxon>metagenomes</taxon>
        <taxon>ecological metagenomes</taxon>
    </lineage>
</organism>
<protein>
    <submittedName>
        <fullName evidence="1">Uncharacterized protein</fullName>
    </submittedName>
</protein>
<name>X1IC41_9ZZZZ</name>
<accession>X1IC41</accession>
<sequence length="86" mass="9857">MLLEIGGLKYLIPTGEKYTNEKSKAIASLLITLENLSIKKIPPHFILEIIYRLPLFFQTDILSHIWYTGKNLSAVHVSARIKAQYK</sequence>
<dbReference type="AlphaFoldDB" id="X1IC41"/>
<gene>
    <name evidence="1" type="ORF">S03H2_32331</name>
</gene>
<evidence type="ECO:0000313" key="1">
    <source>
        <dbReference type="EMBL" id="GAH55143.1"/>
    </source>
</evidence>
<proteinExistence type="predicted"/>
<comment type="caution">
    <text evidence="1">The sequence shown here is derived from an EMBL/GenBank/DDBJ whole genome shotgun (WGS) entry which is preliminary data.</text>
</comment>
<dbReference type="EMBL" id="BARU01019645">
    <property type="protein sequence ID" value="GAH55143.1"/>
    <property type="molecule type" value="Genomic_DNA"/>
</dbReference>